<dbReference type="RefSeq" id="WP_109581031.1">
    <property type="nucleotide sequence ID" value="NZ_QGGT01000001.1"/>
</dbReference>
<evidence type="ECO:0000259" key="4">
    <source>
        <dbReference type="Pfam" id="PF03328"/>
    </source>
</evidence>
<dbReference type="SUPFAM" id="SSF51621">
    <property type="entry name" value="Phosphoenolpyruvate/pyruvate domain"/>
    <property type="match status" value="1"/>
</dbReference>
<dbReference type="InterPro" id="IPR005000">
    <property type="entry name" value="Aldolase/citrate-lyase_domain"/>
</dbReference>
<reference evidence="5 6" key="1">
    <citation type="submission" date="2018-05" db="EMBL/GenBank/DDBJ databases">
        <title>Genomic Encyclopedia of Type Strains, Phase IV (KMG-V): Genome sequencing to study the core and pangenomes of soil and plant-associated prokaryotes.</title>
        <authorList>
            <person name="Whitman W."/>
        </authorList>
    </citation>
    <scope>NUCLEOTIDE SEQUENCE [LARGE SCALE GENOMIC DNA]</scope>
    <source>
        <strain evidence="5 6">SLV-132</strain>
    </source>
</reference>
<organism evidence="5 6">
    <name type="scientific">Cupriavidus plantarum</name>
    <dbReference type="NCBI Taxonomy" id="942865"/>
    <lineage>
        <taxon>Bacteria</taxon>
        <taxon>Pseudomonadati</taxon>
        <taxon>Pseudomonadota</taxon>
        <taxon>Betaproteobacteria</taxon>
        <taxon>Burkholderiales</taxon>
        <taxon>Burkholderiaceae</taxon>
        <taxon>Cupriavidus</taxon>
    </lineage>
</organism>
<evidence type="ECO:0000313" key="5">
    <source>
        <dbReference type="EMBL" id="PWK37293.1"/>
    </source>
</evidence>
<dbReference type="Pfam" id="PF03328">
    <property type="entry name" value="HpcH_HpaI"/>
    <property type="match status" value="1"/>
</dbReference>
<dbReference type="InterPro" id="IPR050251">
    <property type="entry name" value="HpcH-HpaI_aldolase"/>
</dbReference>
<dbReference type="PANTHER" id="PTHR30502">
    <property type="entry name" value="2-KETO-3-DEOXY-L-RHAMNONATE ALDOLASE"/>
    <property type="match status" value="1"/>
</dbReference>
<dbReference type="InterPro" id="IPR040442">
    <property type="entry name" value="Pyrv_kinase-like_dom_sf"/>
</dbReference>
<evidence type="ECO:0000256" key="2">
    <source>
        <dbReference type="ARBA" id="ARBA00022723"/>
    </source>
</evidence>
<dbReference type="AlphaFoldDB" id="A0A316F1C0"/>
<proteinExistence type="inferred from homology"/>
<sequence length="261" mass="27630">MTIQHPIDNRLPAMLRSGNPLRGIFSALPSPAIVEMCGYAGFDFVIIDNEHGAADLETTEHMLRAARASGIVPVVRCFIEDIPRLLDMGASAVQIPMVETADDARELVRRVRYPGKGQRGSAFSGRAAGYGAFPGASHTSRSNEGIALIAMIESPEGVANAEAIAAVEGIDAVFVGPNDLSHAMGFGSDWKRPEVAAAIEQALRAVDRAGKCPGVLALTAEDEQRYRPMGARYFATVATSLITTAFRQAATAGRAGGELSY</sequence>
<keyword evidence="6" id="KW-1185">Reference proteome</keyword>
<dbReference type="PANTHER" id="PTHR30502:SF0">
    <property type="entry name" value="PHOSPHOENOLPYRUVATE CARBOXYLASE FAMILY PROTEIN"/>
    <property type="match status" value="1"/>
</dbReference>
<keyword evidence="2" id="KW-0479">Metal-binding</keyword>
<comment type="caution">
    <text evidence="5">The sequence shown here is derived from an EMBL/GenBank/DDBJ whole genome shotgun (WGS) entry which is preliminary data.</text>
</comment>
<feature type="domain" description="HpcH/HpaI aldolase/citrate lyase" evidence="4">
    <location>
        <begin position="23"/>
        <end position="234"/>
    </location>
</feature>
<dbReference type="GO" id="GO:0005737">
    <property type="term" value="C:cytoplasm"/>
    <property type="evidence" value="ECO:0007669"/>
    <property type="project" value="TreeGrafter"/>
</dbReference>
<dbReference type="Proteomes" id="UP000245754">
    <property type="component" value="Unassembled WGS sequence"/>
</dbReference>
<keyword evidence="3" id="KW-0456">Lyase</keyword>
<dbReference type="EMBL" id="QGGT01000001">
    <property type="protein sequence ID" value="PWK37293.1"/>
    <property type="molecule type" value="Genomic_DNA"/>
</dbReference>
<comment type="similarity">
    <text evidence="1">Belongs to the HpcH/HpaI aldolase family.</text>
</comment>
<protein>
    <submittedName>
        <fullName evidence="5">4-hydroxy-2-oxoheptanedioate aldolase</fullName>
    </submittedName>
</protein>
<dbReference type="Gene3D" id="3.20.20.60">
    <property type="entry name" value="Phosphoenolpyruvate-binding domains"/>
    <property type="match status" value="1"/>
</dbReference>
<evidence type="ECO:0000256" key="3">
    <source>
        <dbReference type="ARBA" id="ARBA00023239"/>
    </source>
</evidence>
<evidence type="ECO:0000256" key="1">
    <source>
        <dbReference type="ARBA" id="ARBA00005568"/>
    </source>
</evidence>
<evidence type="ECO:0000313" key="6">
    <source>
        <dbReference type="Proteomes" id="UP000245754"/>
    </source>
</evidence>
<dbReference type="InterPro" id="IPR015813">
    <property type="entry name" value="Pyrv/PenolPyrv_kinase-like_dom"/>
</dbReference>
<dbReference type="GO" id="GO:0016832">
    <property type="term" value="F:aldehyde-lyase activity"/>
    <property type="evidence" value="ECO:0007669"/>
    <property type="project" value="TreeGrafter"/>
</dbReference>
<accession>A0A316F1C0</accession>
<dbReference type="GO" id="GO:0046872">
    <property type="term" value="F:metal ion binding"/>
    <property type="evidence" value="ECO:0007669"/>
    <property type="project" value="UniProtKB-KW"/>
</dbReference>
<gene>
    <name evidence="5" type="ORF">C7419_1011175</name>
</gene>
<name>A0A316F1C0_9BURK</name>